<reference evidence="2" key="1">
    <citation type="journal article" date="2019" name="Int. J. Syst. Evol. Microbiol.">
        <title>The Global Catalogue of Microorganisms (GCM) 10K type strain sequencing project: providing services to taxonomists for standard genome sequencing and annotation.</title>
        <authorList>
            <consortium name="The Broad Institute Genomics Platform"/>
            <consortium name="The Broad Institute Genome Sequencing Center for Infectious Disease"/>
            <person name="Wu L."/>
            <person name="Ma J."/>
        </authorList>
    </citation>
    <scope>NUCLEOTIDE SEQUENCE [LARGE SCALE GENOMIC DNA]</scope>
    <source>
        <strain evidence="2">CCUG 50347</strain>
    </source>
</reference>
<organism evidence="1 2">
    <name type="scientific">Actinomycetospora chibensis</name>
    <dbReference type="NCBI Taxonomy" id="663606"/>
    <lineage>
        <taxon>Bacteria</taxon>
        <taxon>Bacillati</taxon>
        <taxon>Actinomycetota</taxon>
        <taxon>Actinomycetes</taxon>
        <taxon>Pseudonocardiales</taxon>
        <taxon>Pseudonocardiaceae</taxon>
        <taxon>Actinomycetospora</taxon>
    </lineage>
</organism>
<evidence type="ECO:0000313" key="1">
    <source>
        <dbReference type="EMBL" id="MFC4834686.1"/>
    </source>
</evidence>
<gene>
    <name evidence="1" type="ORF">ACFPEL_19895</name>
</gene>
<keyword evidence="2" id="KW-1185">Reference proteome</keyword>
<dbReference type="RefSeq" id="WP_274191293.1">
    <property type="nucleotide sequence ID" value="NZ_BAABHN010000041.1"/>
</dbReference>
<protein>
    <submittedName>
        <fullName evidence="1">DUF2877 domain-containing protein</fullName>
    </submittedName>
</protein>
<accession>A0ABV9RKE6</accession>
<dbReference type="InterPro" id="IPR021530">
    <property type="entry name" value="AllH-like"/>
</dbReference>
<proteinExistence type="predicted"/>
<comment type="caution">
    <text evidence="1">The sequence shown here is derived from an EMBL/GenBank/DDBJ whole genome shotgun (WGS) entry which is preliminary data.</text>
</comment>
<dbReference type="EMBL" id="JBHSIM010000041">
    <property type="protein sequence ID" value="MFC4834686.1"/>
    <property type="molecule type" value="Genomic_DNA"/>
</dbReference>
<dbReference type="Pfam" id="PF11392">
    <property type="entry name" value="AllH"/>
    <property type="match status" value="1"/>
</dbReference>
<sequence length="275" mass="27694">MTVDLGEGAHAVLAQSCRGTVVAVYRRAAYLRLDGHIVALVDASLAPGPLHVRCEVLPPLRAGQPVSGDGTRLAGGHWALRVDGPVWRGALPDPDKLDPDKLDPGALDPGAPVGELGADVEPEIADLVRAGRLEELAARVGGRGPGLTPSGDDLLAGVLVVARLFGGPAAGPRLDALAAGVATTEIARAFLAWAARGQCIAPVHDWLAAVAAVAPGPPRELAAARRSLVAVGASSGAQLAAGLALAVSQLPRTASQMARAGPAPLLRQSAGRSPG</sequence>
<dbReference type="Proteomes" id="UP001595909">
    <property type="component" value="Unassembled WGS sequence"/>
</dbReference>
<name>A0ABV9RKE6_9PSEU</name>
<evidence type="ECO:0000313" key="2">
    <source>
        <dbReference type="Proteomes" id="UP001595909"/>
    </source>
</evidence>